<keyword evidence="2" id="KW-0012">Acyltransferase</keyword>
<sequence>MQPDALAALLAPLHVRAPGAADADFLARLYASSRTDLQSAAADPALVASIIGMQQRLQAAGYRQAFPNAHYLLLEQAGAPCGRIVVDAGAAALRLVDIALLPAARGHGLGSRVLRALQACAQNAAVPLTLAVHHSNPRARKLYLSMGFEVMGRDAASEHLMWCNTPP</sequence>
<dbReference type="Proteomes" id="UP000230390">
    <property type="component" value="Unassembled WGS sequence"/>
</dbReference>
<dbReference type="OrthoDB" id="5525374at2"/>
<reference evidence="4 5" key="1">
    <citation type="submission" date="2017-10" db="EMBL/GenBank/DDBJ databases">
        <title>Massilia psychrophilum sp. nov., a novel purple-pigmented bacterium isolated from Tianshan glacier, Xinjiang Municipality, China.</title>
        <authorList>
            <person name="Wang H."/>
        </authorList>
    </citation>
    <scope>NUCLEOTIDE SEQUENCE [LARGE SCALE GENOMIC DNA]</scope>
    <source>
        <strain evidence="4 5">JCM 30074</strain>
    </source>
</reference>
<dbReference type="GO" id="GO:0016747">
    <property type="term" value="F:acyltransferase activity, transferring groups other than amino-acyl groups"/>
    <property type="evidence" value="ECO:0007669"/>
    <property type="project" value="InterPro"/>
</dbReference>
<dbReference type="AlphaFoldDB" id="A0A2G8TBG4"/>
<dbReference type="RefSeq" id="WP_099791788.1">
    <property type="nucleotide sequence ID" value="NZ_JBHLYV010000097.1"/>
</dbReference>
<keyword evidence="5" id="KW-1185">Reference proteome</keyword>
<evidence type="ECO:0000313" key="5">
    <source>
        <dbReference type="Proteomes" id="UP000230390"/>
    </source>
</evidence>
<comment type="caution">
    <text evidence="4">The sequence shown here is derived from an EMBL/GenBank/DDBJ whole genome shotgun (WGS) entry which is preliminary data.</text>
</comment>
<accession>A0A2G8TBG4</accession>
<gene>
    <name evidence="4" type="ORF">CR105_20875</name>
</gene>
<evidence type="ECO:0000256" key="1">
    <source>
        <dbReference type="ARBA" id="ARBA00022679"/>
    </source>
</evidence>
<dbReference type="PANTHER" id="PTHR43420">
    <property type="entry name" value="ACETYLTRANSFERASE"/>
    <property type="match status" value="1"/>
</dbReference>
<dbReference type="Gene3D" id="3.40.630.30">
    <property type="match status" value="1"/>
</dbReference>
<dbReference type="PANTHER" id="PTHR43420:SF51">
    <property type="entry name" value="PEPTIDYL-LYSINE N-ACETYLTRANSFERASE YIAC"/>
    <property type="match status" value="1"/>
</dbReference>
<dbReference type="CDD" id="cd04301">
    <property type="entry name" value="NAT_SF"/>
    <property type="match status" value="1"/>
</dbReference>
<evidence type="ECO:0000256" key="2">
    <source>
        <dbReference type="ARBA" id="ARBA00023315"/>
    </source>
</evidence>
<name>A0A2G8TBG4_9BURK</name>
<dbReference type="InterPro" id="IPR050680">
    <property type="entry name" value="YpeA/RimI_acetyltransf"/>
</dbReference>
<feature type="domain" description="N-acetyltransferase" evidence="3">
    <location>
        <begin position="13"/>
        <end position="166"/>
    </location>
</feature>
<dbReference type="InterPro" id="IPR000182">
    <property type="entry name" value="GNAT_dom"/>
</dbReference>
<dbReference type="SUPFAM" id="SSF55729">
    <property type="entry name" value="Acyl-CoA N-acyltransferases (Nat)"/>
    <property type="match status" value="1"/>
</dbReference>
<organism evidence="4 5">
    <name type="scientific">Massilia eurypsychrophila</name>
    <dbReference type="NCBI Taxonomy" id="1485217"/>
    <lineage>
        <taxon>Bacteria</taxon>
        <taxon>Pseudomonadati</taxon>
        <taxon>Pseudomonadota</taxon>
        <taxon>Betaproteobacteria</taxon>
        <taxon>Burkholderiales</taxon>
        <taxon>Oxalobacteraceae</taxon>
        <taxon>Telluria group</taxon>
        <taxon>Massilia</taxon>
    </lineage>
</organism>
<evidence type="ECO:0000259" key="3">
    <source>
        <dbReference type="PROSITE" id="PS51186"/>
    </source>
</evidence>
<keyword evidence="1 4" id="KW-0808">Transferase</keyword>
<dbReference type="Pfam" id="PF13508">
    <property type="entry name" value="Acetyltransf_7"/>
    <property type="match status" value="1"/>
</dbReference>
<dbReference type="EMBL" id="PDOC01000017">
    <property type="protein sequence ID" value="PIL43018.1"/>
    <property type="molecule type" value="Genomic_DNA"/>
</dbReference>
<evidence type="ECO:0000313" key="4">
    <source>
        <dbReference type="EMBL" id="PIL43018.1"/>
    </source>
</evidence>
<dbReference type="PROSITE" id="PS51186">
    <property type="entry name" value="GNAT"/>
    <property type="match status" value="1"/>
</dbReference>
<protein>
    <submittedName>
        <fullName evidence="4">GNAT family N-acetyltransferase</fullName>
    </submittedName>
</protein>
<proteinExistence type="predicted"/>
<dbReference type="InterPro" id="IPR016181">
    <property type="entry name" value="Acyl_CoA_acyltransferase"/>
</dbReference>